<evidence type="ECO:0000313" key="6">
    <source>
        <dbReference type="Proteomes" id="UP000198426"/>
    </source>
</evidence>
<dbReference type="SMART" id="SM00822">
    <property type="entry name" value="PKS_KR"/>
    <property type="match status" value="1"/>
</dbReference>
<dbReference type="Pfam" id="PF00106">
    <property type="entry name" value="adh_short"/>
    <property type="match status" value="1"/>
</dbReference>
<evidence type="ECO:0000256" key="1">
    <source>
        <dbReference type="ARBA" id="ARBA00006484"/>
    </source>
</evidence>
<name>A0A239JJF5_9RHOB</name>
<dbReference type="PRINTS" id="PR00080">
    <property type="entry name" value="SDRFAMILY"/>
</dbReference>
<dbReference type="InterPro" id="IPR036291">
    <property type="entry name" value="NAD(P)-bd_dom_sf"/>
</dbReference>
<dbReference type="AlphaFoldDB" id="A0A239JJF5"/>
<dbReference type="Proteomes" id="UP000198426">
    <property type="component" value="Unassembled WGS sequence"/>
</dbReference>
<dbReference type="PRINTS" id="PR00081">
    <property type="entry name" value="GDHRDH"/>
</dbReference>
<dbReference type="InterPro" id="IPR002347">
    <property type="entry name" value="SDR_fam"/>
</dbReference>
<accession>A0A239JJF5</accession>
<dbReference type="EMBL" id="FZOY01000005">
    <property type="protein sequence ID" value="SNT05453.1"/>
    <property type="molecule type" value="Genomic_DNA"/>
</dbReference>
<keyword evidence="6" id="KW-1185">Reference proteome</keyword>
<reference evidence="5 6" key="1">
    <citation type="submission" date="2017-06" db="EMBL/GenBank/DDBJ databases">
        <authorList>
            <person name="Kim H.J."/>
            <person name="Triplett B.A."/>
        </authorList>
    </citation>
    <scope>NUCLEOTIDE SEQUENCE [LARGE SCALE GENOMIC DNA]</scope>
    <source>
        <strain evidence="5 6">DSM 29339</strain>
    </source>
</reference>
<sequence>MTDMTGKVALITGASRGIGAAAARVFAEAGASVALVSRSNEALATLAGEIGQSALAIPCEVSRYWEVQAAVSATVQTFGRLDVLINNAGVVEPITHLADADPEAWNQAIDINLKGVFHGMRAALPVMLDQGAGTVLTVSSGAAHGPVEGWSAYCASKAGAAMLTRSLDKEYAHLGIRALGLSPGTVQTEMQRVIKASGVNPVSKLDWKDHIPPEWPAKALLWLCGVEADEFVGQEVSLRDEDIRRRVGLVE</sequence>
<evidence type="ECO:0000256" key="3">
    <source>
        <dbReference type="RuleBase" id="RU000363"/>
    </source>
</evidence>
<dbReference type="SUPFAM" id="SSF51735">
    <property type="entry name" value="NAD(P)-binding Rossmann-fold domains"/>
    <property type="match status" value="1"/>
</dbReference>
<dbReference type="InterPro" id="IPR057326">
    <property type="entry name" value="KR_dom"/>
</dbReference>
<dbReference type="OrthoDB" id="9810734at2"/>
<proteinExistence type="inferred from homology"/>
<organism evidence="5 6">
    <name type="scientific">Tropicimonas sediminicola</name>
    <dbReference type="NCBI Taxonomy" id="1031541"/>
    <lineage>
        <taxon>Bacteria</taxon>
        <taxon>Pseudomonadati</taxon>
        <taxon>Pseudomonadota</taxon>
        <taxon>Alphaproteobacteria</taxon>
        <taxon>Rhodobacterales</taxon>
        <taxon>Roseobacteraceae</taxon>
        <taxon>Tropicimonas</taxon>
    </lineage>
</organism>
<evidence type="ECO:0000313" key="5">
    <source>
        <dbReference type="EMBL" id="SNT05453.1"/>
    </source>
</evidence>
<dbReference type="GO" id="GO:0016491">
    <property type="term" value="F:oxidoreductase activity"/>
    <property type="evidence" value="ECO:0007669"/>
    <property type="project" value="UniProtKB-KW"/>
</dbReference>
<dbReference type="FunFam" id="3.40.50.720:FF:000084">
    <property type="entry name" value="Short-chain dehydrogenase reductase"/>
    <property type="match status" value="1"/>
</dbReference>
<protein>
    <submittedName>
        <fullName evidence="5">NADP-dependent 3-hydroxy acid dehydrogenase YdfG</fullName>
    </submittedName>
</protein>
<dbReference type="Gene3D" id="3.40.50.720">
    <property type="entry name" value="NAD(P)-binding Rossmann-like Domain"/>
    <property type="match status" value="1"/>
</dbReference>
<dbReference type="PANTHER" id="PTHR43669:SF3">
    <property type="entry name" value="ALCOHOL DEHYDROGENASE, PUTATIVE (AFU_ORTHOLOGUE AFUA_3G03445)-RELATED"/>
    <property type="match status" value="1"/>
</dbReference>
<keyword evidence="2" id="KW-0560">Oxidoreductase</keyword>
<gene>
    <name evidence="5" type="ORF">SAMN05421757_105293</name>
</gene>
<dbReference type="RefSeq" id="WP_089233858.1">
    <property type="nucleotide sequence ID" value="NZ_FZOY01000005.1"/>
</dbReference>
<evidence type="ECO:0000259" key="4">
    <source>
        <dbReference type="SMART" id="SM00822"/>
    </source>
</evidence>
<feature type="domain" description="Ketoreductase" evidence="4">
    <location>
        <begin position="7"/>
        <end position="182"/>
    </location>
</feature>
<comment type="similarity">
    <text evidence="1 3">Belongs to the short-chain dehydrogenases/reductases (SDR) family.</text>
</comment>
<dbReference type="PANTHER" id="PTHR43669">
    <property type="entry name" value="5-KETO-D-GLUCONATE 5-REDUCTASE"/>
    <property type="match status" value="1"/>
</dbReference>
<dbReference type="CDD" id="cd05233">
    <property type="entry name" value="SDR_c"/>
    <property type="match status" value="1"/>
</dbReference>
<evidence type="ECO:0000256" key="2">
    <source>
        <dbReference type="ARBA" id="ARBA00023002"/>
    </source>
</evidence>